<sequence>MSSLTDLDEIDKPVPLGIAGRYVTVVGDKTNRMTMGGRNIYFWNPQMLVRALLGRAGLGRSYTCVNLEFKASSLEDILSLPKDKIVVDSTFEFDQVGTCIFLLREYVPTSPSDRLGPRPGGLFPLVTMFKVYAQSRSGRTGKHPLILAIPRRAPSMVMRVSNTESFSHSQLGLIQRRVPSDSSLDSAAALSCRCRTALELEDEVLPSDDQRARKEIRHAMMKAASLRVSKDFCVKGLIEVHGLVVTRFDGLVDSAKDAAADNGDTNGEDDDASYVSQLGMIHSAPRTRQPVGWSMSPRCGTGRGDLVAQPPKEQKEVELDGPYAEVVHDHESGEGAKTLGCLVEEAIML</sequence>
<organism evidence="1 2">
    <name type="scientific">Bombardia bombarda</name>
    <dbReference type="NCBI Taxonomy" id="252184"/>
    <lineage>
        <taxon>Eukaryota</taxon>
        <taxon>Fungi</taxon>
        <taxon>Dikarya</taxon>
        <taxon>Ascomycota</taxon>
        <taxon>Pezizomycotina</taxon>
        <taxon>Sordariomycetes</taxon>
        <taxon>Sordariomycetidae</taxon>
        <taxon>Sordariales</taxon>
        <taxon>Lasiosphaeriaceae</taxon>
        <taxon>Bombardia</taxon>
    </lineage>
</organism>
<gene>
    <name evidence="1" type="ORF">B0T17DRAFT_603608</name>
</gene>
<dbReference type="AlphaFoldDB" id="A0AA39TQU2"/>
<comment type="caution">
    <text evidence="1">The sequence shown here is derived from an EMBL/GenBank/DDBJ whole genome shotgun (WGS) entry which is preliminary data.</text>
</comment>
<name>A0AA39TQU2_9PEZI</name>
<keyword evidence="2" id="KW-1185">Reference proteome</keyword>
<protein>
    <submittedName>
        <fullName evidence="1">Uncharacterized protein</fullName>
    </submittedName>
</protein>
<dbReference type="EMBL" id="JAULSR010000012">
    <property type="protein sequence ID" value="KAK0609707.1"/>
    <property type="molecule type" value="Genomic_DNA"/>
</dbReference>
<dbReference type="Proteomes" id="UP001174934">
    <property type="component" value="Unassembled WGS sequence"/>
</dbReference>
<accession>A0AA39TQU2</accession>
<evidence type="ECO:0000313" key="1">
    <source>
        <dbReference type="EMBL" id="KAK0609707.1"/>
    </source>
</evidence>
<evidence type="ECO:0000313" key="2">
    <source>
        <dbReference type="Proteomes" id="UP001174934"/>
    </source>
</evidence>
<reference evidence="1" key="1">
    <citation type="submission" date="2023-06" db="EMBL/GenBank/DDBJ databases">
        <title>Genome-scale phylogeny and comparative genomics of the fungal order Sordariales.</title>
        <authorList>
            <consortium name="Lawrence Berkeley National Laboratory"/>
            <person name="Hensen N."/>
            <person name="Bonometti L."/>
            <person name="Westerberg I."/>
            <person name="Brannstrom I.O."/>
            <person name="Guillou S."/>
            <person name="Cros-Aarteil S."/>
            <person name="Calhoun S."/>
            <person name="Haridas S."/>
            <person name="Kuo A."/>
            <person name="Mondo S."/>
            <person name="Pangilinan J."/>
            <person name="Riley R."/>
            <person name="LaButti K."/>
            <person name="Andreopoulos B."/>
            <person name="Lipzen A."/>
            <person name="Chen C."/>
            <person name="Yanf M."/>
            <person name="Daum C."/>
            <person name="Ng V."/>
            <person name="Clum A."/>
            <person name="Steindorff A."/>
            <person name="Ohm R."/>
            <person name="Martin F."/>
            <person name="Silar P."/>
            <person name="Natvig D."/>
            <person name="Lalanne C."/>
            <person name="Gautier V."/>
            <person name="Ament-velasquez S.L."/>
            <person name="Kruys A."/>
            <person name="Hutchinson M.I."/>
            <person name="Powell A.J."/>
            <person name="Barry K."/>
            <person name="Miller A.N."/>
            <person name="Grigoriev I.V."/>
            <person name="Debuchy R."/>
            <person name="Gladieux P."/>
            <person name="Thoren M.H."/>
            <person name="Johannesson H."/>
        </authorList>
    </citation>
    <scope>NUCLEOTIDE SEQUENCE</scope>
    <source>
        <strain evidence="1">SMH3391-2</strain>
    </source>
</reference>
<proteinExistence type="predicted"/>